<dbReference type="InterPro" id="IPR011836">
    <property type="entry name" value="YhdP"/>
</dbReference>
<dbReference type="Proteomes" id="UP000054662">
    <property type="component" value="Unassembled WGS sequence"/>
</dbReference>
<evidence type="ECO:0000259" key="2">
    <source>
        <dbReference type="Pfam" id="PF13116"/>
    </source>
</evidence>
<feature type="transmembrane region" description="Helical" evidence="1">
    <location>
        <begin position="1228"/>
        <end position="1249"/>
    </location>
</feature>
<dbReference type="EMBL" id="LNZC01000029">
    <property type="protein sequence ID" value="KTD76153.1"/>
    <property type="molecule type" value="Genomic_DNA"/>
</dbReference>
<comment type="caution">
    <text evidence="3">The sequence shown here is derived from an EMBL/GenBank/DDBJ whole genome shotgun (WGS) entry which is preliminary data.</text>
</comment>
<proteinExistence type="predicted"/>
<dbReference type="PANTHER" id="PTHR38690:SF1">
    <property type="entry name" value="PROTEASE"/>
    <property type="match status" value="1"/>
</dbReference>
<feature type="domain" description="YhdP central" evidence="2">
    <location>
        <begin position="23"/>
        <end position="1276"/>
    </location>
</feature>
<keyword evidence="1" id="KW-0472">Membrane</keyword>
<organism evidence="3 4">
    <name type="scientific">Legionella worsleiensis</name>
    <dbReference type="NCBI Taxonomy" id="45076"/>
    <lineage>
        <taxon>Bacteria</taxon>
        <taxon>Pseudomonadati</taxon>
        <taxon>Pseudomonadota</taxon>
        <taxon>Gammaproteobacteria</taxon>
        <taxon>Legionellales</taxon>
        <taxon>Legionellaceae</taxon>
        <taxon>Legionella</taxon>
    </lineage>
</organism>
<name>A0A0W1A4H0_9GAMM</name>
<keyword evidence="4" id="KW-1185">Reference proteome</keyword>
<keyword evidence="1" id="KW-1133">Transmembrane helix</keyword>
<dbReference type="InterPro" id="IPR025263">
    <property type="entry name" value="YhdP_central"/>
</dbReference>
<dbReference type="PANTHER" id="PTHR38690">
    <property type="entry name" value="PROTEASE-RELATED"/>
    <property type="match status" value="1"/>
</dbReference>
<keyword evidence="1 3" id="KW-0812">Transmembrane</keyword>
<dbReference type="PATRIC" id="fig|45076.6.peg.2492"/>
<sequence>MSMRKSNGIVKNSMIKRILSVNNLLKKFWMALAISIILAAVFSSLFRSLTPWAKQYKGEVEHHLSLLVGQPVTVQTMETGWYWFHPVLKLKNINVYGAKNKNIHLEQLSVGVNLFKSLWYWRIQPGILYLDNVHLMFREHDGRWTIDGIAPDSIQENELTSDRKQQLLGWLAQQERLIIKHVSAHFYFSNGGLIPVSGLNVSIVNKGGRYKIRGDARLEQTQSTDFELLGDIRFDPEHLQNTQGQIYLAAKHLVPAQWQNMMPESTGQLEGGNGDVAVWLDLDKGLVSSAQAQVKFKRLAWRLTNKKSNELIQSFSANLSWKLQGNGWAFQADQIKLRAAGVSWPENQLLLRYSKPNHRYQLFVKSIIIESLLTDAINWPSSMQQLLQSRPHGILTDTQVVIENKKVSYILTRFERLGWNAINSIPAVDNLSGALNWQPTEGRLEFDSEQALIKVNNYPAQKLDILNGAFDWKELSNGLRVSIERLVLSKPDLTISGQGVIDEVTANSLGHARLDFDFSAKNIEQWFAYLPKEYLKPKLYLWLTKDLKKIAKATGRIRLNGLLSEFPFDNNTGEFSIVSHGSGGELLITSQWPLIKDLEGYIRLKNRNLEIDLVHGDFQGVPVREMNLRIDDIGKDKETLLIHGIIRGQAQKMMNFVMSSPLEKKLASLKRLAIEGLVGLNLRLEIPLYPENDDDLVRGDLTFANNTVAIKHQLGAIKVEDVRGDLSFDEEGVTHSALTANAFGFPLNIKIQSVKKPEPETSVVINGECTVDSLKKLFHIPVLSVLKGLFAVNATIKITDNPDDMDSVMLESDLQGLAIDLPSPIGKTHERKVPLSVKLDFNSYKAIRERSNYNGLLSSDVLLENNKNGLEFKSGQIRLGSSQAIYQDKPGLSIVGTLDGFDLYEWKKVYDAFASQKPNSSLMDKLRIINVSLGKLTFLDQHFDHMAVKAKMLTDGVWSLNLNQNNVSGDLTYNNKTHSLSGFIKRLHLAPVNKKGDHHEISGKTSPDQIPNLNLRIDNFSIGTQKIGNMTLKTQSSPEHVLINYCRIDSPYYQVTINGEWTQKAKVNQTKMQVKLHLNDLAKSLELWQITPAVDAGKGDMEFKGNWNGSLYDFSLASLNGSMYLQLKNGRITHLSPETEEKLGLGKLLSILSLQTIPRRLKLDFSDLSHQGYSFDVFKGNFVIRKGIMNTQDSYIDGPVAYASMKGDLDLARRLYDLNLNISPHITASLPIVATIAGGPVAGLAAWVANKIINQSMQKITGYSYKISGPWNQPIVQQLSIEKKIIKK</sequence>
<dbReference type="NCBIfam" id="TIGR02099">
    <property type="entry name" value="YhdP family protein"/>
    <property type="match status" value="1"/>
</dbReference>
<gene>
    <name evidence="3" type="ORF">Lwor_2271</name>
</gene>
<dbReference type="Pfam" id="PF13116">
    <property type="entry name" value="YhdP"/>
    <property type="match status" value="1"/>
</dbReference>
<protein>
    <submittedName>
        <fullName evidence="3">Transmembrane protein</fullName>
    </submittedName>
</protein>
<evidence type="ECO:0000313" key="4">
    <source>
        <dbReference type="Proteomes" id="UP000054662"/>
    </source>
</evidence>
<reference evidence="3 4" key="1">
    <citation type="submission" date="2015-11" db="EMBL/GenBank/DDBJ databases">
        <title>Genomic analysis of 38 Legionella species identifies large and diverse effector repertoires.</title>
        <authorList>
            <person name="Burstein D."/>
            <person name="Amaro F."/>
            <person name="Zusman T."/>
            <person name="Lifshitz Z."/>
            <person name="Cohen O."/>
            <person name="Gilbert J.A."/>
            <person name="Pupko T."/>
            <person name="Shuman H.A."/>
            <person name="Segal G."/>
        </authorList>
    </citation>
    <scope>NUCLEOTIDE SEQUENCE [LARGE SCALE GENOMIC DNA]</scope>
    <source>
        <strain evidence="3 4">ATCC 49508</strain>
    </source>
</reference>
<accession>A0A0W1A4H0</accession>
<evidence type="ECO:0000313" key="3">
    <source>
        <dbReference type="EMBL" id="KTD76153.1"/>
    </source>
</evidence>
<dbReference type="STRING" id="45076.Lwor_2271"/>
<evidence type="ECO:0000256" key="1">
    <source>
        <dbReference type="SAM" id="Phobius"/>
    </source>
</evidence>